<proteinExistence type="predicted"/>
<reference evidence="2 3" key="1">
    <citation type="journal article" date="2019" name="Int. J. Syst. Evol. Microbiol.">
        <title>The Global Catalogue of Microorganisms (GCM) 10K type strain sequencing project: providing services to taxonomists for standard genome sequencing and annotation.</title>
        <authorList>
            <consortium name="The Broad Institute Genomics Platform"/>
            <consortium name="The Broad Institute Genome Sequencing Center for Infectious Disease"/>
            <person name="Wu L."/>
            <person name="Ma J."/>
        </authorList>
    </citation>
    <scope>NUCLEOTIDE SEQUENCE [LARGE SCALE GENOMIC DNA]</scope>
    <source>
        <strain evidence="2 3">YIM 94188</strain>
    </source>
</reference>
<accession>A0ABD5TTM4</accession>
<gene>
    <name evidence="2" type="ORF">ACFQEV_00700</name>
</gene>
<name>A0ABD5TTM4_9EURY</name>
<dbReference type="Pfam" id="PF24365">
    <property type="entry name" value="DUF7521"/>
    <property type="match status" value="1"/>
</dbReference>
<sequence>MTTEPTLASAVVVAKTVTLVLGGLVTFVTWKAFRRTGRRALKALFVGFAVVTLGSLTAGVVDQLLAVDADYALVVESVLTAVARRRRVKLGCSPNVIR</sequence>
<keyword evidence="1" id="KW-0812">Transmembrane</keyword>
<dbReference type="Proteomes" id="UP001596408">
    <property type="component" value="Unassembled WGS sequence"/>
</dbReference>
<protein>
    <submittedName>
        <fullName evidence="2">Uncharacterized protein</fullName>
    </submittedName>
</protein>
<evidence type="ECO:0000313" key="2">
    <source>
        <dbReference type="EMBL" id="MFC6823529.1"/>
    </source>
</evidence>
<feature type="transmembrane region" description="Helical" evidence="1">
    <location>
        <begin position="6"/>
        <end position="28"/>
    </location>
</feature>
<keyword evidence="1" id="KW-1133">Transmembrane helix</keyword>
<dbReference type="EMBL" id="JBHSXH010000004">
    <property type="protein sequence ID" value="MFC6823529.1"/>
    <property type="molecule type" value="Genomic_DNA"/>
</dbReference>
<dbReference type="RefSeq" id="WP_379691972.1">
    <property type="nucleotide sequence ID" value="NZ_JBHSXH010000004.1"/>
</dbReference>
<evidence type="ECO:0000313" key="3">
    <source>
        <dbReference type="Proteomes" id="UP001596408"/>
    </source>
</evidence>
<keyword evidence="3" id="KW-1185">Reference proteome</keyword>
<dbReference type="InterPro" id="IPR055943">
    <property type="entry name" value="DUF7521"/>
</dbReference>
<feature type="transmembrane region" description="Helical" evidence="1">
    <location>
        <begin position="40"/>
        <end position="61"/>
    </location>
</feature>
<dbReference type="AlphaFoldDB" id="A0ABD5TTM4"/>
<organism evidence="2 3">
    <name type="scientific">Halopelagius fulvigenes</name>
    <dbReference type="NCBI Taxonomy" id="1198324"/>
    <lineage>
        <taxon>Archaea</taxon>
        <taxon>Methanobacteriati</taxon>
        <taxon>Methanobacteriota</taxon>
        <taxon>Stenosarchaea group</taxon>
        <taxon>Halobacteria</taxon>
        <taxon>Halobacteriales</taxon>
        <taxon>Haloferacaceae</taxon>
    </lineage>
</organism>
<evidence type="ECO:0000256" key="1">
    <source>
        <dbReference type="SAM" id="Phobius"/>
    </source>
</evidence>
<comment type="caution">
    <text evidence="2">The sequence shown here is derived from an EMBL/GenBank/DDBJ whole genome shotgun (WGS) entry which is preliminary data.</text>
</comment>
<keyword evidence="1" id="KW-0472">Membrane</keyword>